<evidence type="ECO:0008006" key="3">
    <source>
        <dbReference type="Google" id="ProtNLM"/>
    </source>
</evidence>
<dbReference type="Proteomes" id="UP000095256">
    <property type="component" value="Unassembled WGS sequence"/>
</dbReference>
<gene>
    <name evidence="1" type="ORF">BCR26_04240</name>
</gene>
<organism evidence="1 2">
    <name type="scientific">Enterococcus rivorum</name>
    <dbReference type="NCBI Taxonomy" id="762845"/>
    <lineage>
        <taxon>Bacteria</taxon>
        <taxon>Bacillati</taxon>
        <taxon>Bacillota</taxon>
        <taxon>Bacilli</taxon>
        <taxon>Lactobacillales</taxon>
        <taxon>Enterococcaceae</taxon>
        <taxon>Enterococcus</taxon>
    </lineage>
</organism>
<dbReference type="SUPFAM" id="SSF55681">
    <property type="entry name" value="Class II aaRS and biotin synthetases"/>
    <property type="match status" value="1"/>
</dbReference>
<proteinExistence type="predicted"/>
<dbReference type="EMBL" id="MIEK01000045">
    <property type="protein sequence ID" value="OEH81463.1"/>
    <property type="molecule type" value="Genomic_DNA"/>
</dbReference>
<dbReference type="Gene3D" id="3.30.930.10">
    <property type="entry name" value="Bira Bifunctional Protein, Domain 2"/>
    <property type="match status" value="1"/>
</dbReference>
<dbReference type="GO" id="GO:0016740">
    <property type="term" value="F:transferase activity"/>
    <property type="evidence" value="ECO:0007669"/>
    <property type="project" value="UniProtKB-ARBA"/>
</dbReference>
<evidence type="ECO:0000313" key="2">
    <source>
        <dbReference type="Proteomes" id="UP000095256"/>
    </source>
</evidence>
<evidence type="ECO:0000313" key="1">
    <source>
        <dbReference type="EMBL" id="OEH81463.1"/>
    </source>
</evidence>
<dbReference type="AlphaFoldDB" id="A0A1E5KUC0"/>
<comment type="caution">
    <text evidence="1">The sequence shown here is derived from an EMBL/GenBank/DDBJ whole genome shotgun (WGS) entry which is preliminary data.</text>
</comment>
<dbReference type="RefSeq" id="WP_069699518.1">
    <property type="nucleotide sequence ID" value="NZ_JAGGMA010000013.1"/>
</dbReference>
<dbReference type="STRING" id="762845.BCR26_04240"/>
<dbReference type="OrthoDB" id="583154at2"/>
<reference evidence="1 2" key="1">
    <citation type="submission" date="2016-09" db="EMBL/GenBank/DDBJ databases">
        <authorList>
            <person name="Capua I."/>
            <person name="De Benedictis P."/>
            <person name="Joannis T."/>
            <person name="Lombin L.H."/>
            <person name="Cattoli G."/>
        </authorList>
    </citation>
    <scope>NUCLEOTIDE SEQUENCE [LARGE SCALE GENOMIC DNA]</scope>
    <source>
        <strain evidence="1 2">LMG 25899</strain>
    </source>
</reference>
<protein>
    <recommendedName>
        <fullName evidence="3">Aminoacyl-transfer RNA synthetases class-II family profile domain-containing protein</fullName>
    </recommendedName>
</protein>
<keyword evidence="2" id="KW-1185">Reference proteome</keyword>
<dbReference type="InterPro" id="IPR045864">
    <property type="entry name" value="aa-tRNA-synth_II/BPL/LPL"/>
</dbReference>
<sequence>MIHPEYATLHSKDTELRAQLNIKLMSYIKDYKVNEWTIPSLIDGDVLERCGYFSTIPNQLTKIGTLDLDKIDLHAKDNDCNGFISSSNLYLTPAACIHFYPMLETENKYNEIITTMARVYRYEDGAFVYNERQWEFSVREFVAVGSIEYVQNFLEDMKSKLLEYAQQFTDKSYLKVAHDHFYPSKKNALKEKFQEKNKLKTELVADINGKNVSIASFNFHGYHFSKEFNFDSNGNVVSGCVGCGIDRWLELIHSKN</sequence>
<name>A0A1E5KUC0_9ENTE</name>
<dbReference type="GO" id="GO:0140096">
    <property type="term" value="F:catalytic activity, acting on a protein"/>
    <property type="evidence" value="ECO:0007669"/>
    <property type="project" value="UniProtKB-ARBA"/>
</dbReference>
<accession>A0A1E5KUC0</accession>